<reference evidence="3" key="1">
    <citation type="journal article" date="2020" name="Appl. Environ. Microbiol.">
        <title>Diazotrophic Anaeromyxobacter Isolates from Soils.</title>
        <authorList>
            <person name="Masuda Y."/>
            <person name="Yamanaka H."/>
            <person name="Xu Z.X."/>
            <person name="Shiratori Y."/>
            <person name="Aono T."/>
            <person name="Amachi S."/>
            <person name="Senoo K."/>
            <person name="Itoh H."/>
        </authorList>
    </citation>
    <scope>NUCLEOTIDE SEQUENCE [LARGE SCALE GENOMIC DNA]</scope>
    <source>
        <strain evidence="3">R267</strain>
    </source>
</reference>
<comment type="caution">
    <text evidence="2">The sequence shown here is derived from an EMBL/GenBank/DDBJ whole genome shotgun (WGS) entry which is preliminary data.</text>
</comment>
<dbReference type="InterPro" id="IPR044992">
    <property type="entry name" value="ChyE-like"/>
</dbReference>
<dbReference type="CDD" id="cd01741">
    <property type="entry name" value="GATase1_1"/>
    <property type="match status" value="1"/>
</dbReference>
<dbReference type="NCBIfam" id="NF006562">
    <property type="entry name" value="PRK09065.1"/>
    <property type="match status" value="1"/>
</dbReference>
<dbReference type="Gene3D" id="3.40.50.880">
    <property type="match status" value="1"/>
</dbReference>
<organism evidence="2 3">
    <name type="scientific">Anaeromyxobacter diazotrophicus</name>
    <dbReference type="NCBI Taxonomy" id="2590199"/>
    <lineage>
        <taxon>Bacteria</taxon>
        <taxon>Pseudomonadati</taxon>
        <taxon>Myxococcota</taxon>
        <taxon>Myxococcia</taxon>
        <taxon>Myxococcales</taxon>
        <taxon>Cystobacterineae</taxon>
        <taxon>Anaeromyxobacteraceae</taxon>
        <taxon>Anaeromyxobacter</taxon>
    </lineage>
</organism>
<name>A0A7I9VT16_9BACT</name>
<dbReference type="Proteomes" id="UP000503640">
    <property type="component" value="Unassembled WGS sequence"/>
</dbReference>
<proteinExistence type="predicted"/>
<sequence length="239" mass="25832">MSHRQRRVLLLQAGSAPAALRARFGDFPDWFARHLAPRVELEVVRPYERALPSPSRFHGVLVTGSLASVTDPAPWMDEAGAWLVDAARAIPVLGVCFGHQLLARALGGRVELNPRGREAGTVEVQLTAAGARDPLFAGLPARLLAQETHEDHVAELPPGATLLAGNARTPVQAFGVGERLRCVQFHPEFDQARSRHLAELRRAAGEAAAWGDVDPAAVRETPEATAVLGRWLDHFVGAR</sequence>
<gene>
    <name evidence="2" type="ORF">AMYX_41090</name>
</gene>
<feature type="domain" description="Glutamine amidotransferase" evidence="1">
    <location>
        <begin position="39"/>
        <end position="192"/>
    </location>
</feature>
<dbReference type="EMBL" id="BJTG01000013">
    <property type="protein sequence ID" value="GEJ59368.1"/>
    <property type="molecule type" value="Genomic_DNA"/>
</dbReference>
<dbReference type="Pfam" id="PF00117">
    <property type="entry name" value="GATase"/>
    <property type="match status" value="1"/>
</dbReference>
<dbReference type="RefSeq" id="WP_176068790.1">
    <property type="nucleotide sequence ID" value="NZ_BJTG01000013.1"/>
</dbReference>
<dbReference type="SUPFAM" id="SSF52317">
    <property type="entry name" value="Class I glutamine amidotransferase-like"/>
    <property type="match status" value="1"/>
</dbReference>
<dbReference type="InterPro" id="IPR017926">
    <property type="entry name" value="GATASE"/>
</dbReference>
<evidence type="ECO:0000313" key="2">
    <source>
        <dbReference type="EMBL" id="GEJ59368.1"/>
    </source>
</evidence>
<dbReference type="AlphaFoldDB" id="A0A7I9VT16"/>
<dbReference type="PROSITE" id="PS51273">
    <property type="entry name" value="GATASE_TYPE_1"/>
    <property type="match status" value="1"/>
</dbReference>
<dbReference type="InterPro" id="IPR029062">
    <property type="entry name" value="Class_I_gatase-like"/>
</dbReference>
<keyword evidence="3" id="KW-1185">Reference proteome</keyword>
<dbReference type="PANTHER" id="PTHR42695">
    <property type="entry name" value="GLUTAMINE AMIDOTRANSFERASE YLR126C-RELATED"/>
    <property type="match status" value="1"/>
</dbReference>
<evidence type="ECO:0000313" key="3">
    <source>
        <dbReference type="Proteomes" id="UP000503640"/>
    </source>
</evidence>
<protein>
    <submittedName>
        <fullName evidence="2">GMP synthase</fullName>
    </submittedName>
</protein>
<accession>A0A7I9VT16</accession>
<dbReference type="PANTHER" id="PTHR42695:SF5">
    <property type="entry name" value="GLUTAMINE AMIDOTRANSFERASE YLR126C-RELATED"/>
    <property type="match status" value="1"/>
</dbReference>
<evidence type="ECO:0000259" key="1">
    <source>
        <dbReference type="Pfam" id="PF00117"/>
    </source>
</evidence>
<dbReference type="GO" id="GO:0005829">
    <property type="term" value="C:cytosol"/>
    <property type="evidence" value="ECO:0007669"/>
    <property type="project" value="TreeGrafter"/>
</dbReference>